<organism evidence="3">
    <name type="scientific">Onchocerca flexuosa</name>
    <dbReference type="NCBI Taxonomy" id="387005"/>
    <lineage>
        <taxon>Eukaryota</taxon>
        <taxon>Metazoa</taxon>
        <taxon>Ecdysozoa</taxon>
        <taxon>Nematoda</taxon>
        <taxon>Chromadorea</taxon>
        <taxon>Rhabditida</taxon>
        <taxon>Spirurina</taxon>
        <taxon>Spiruromorpha</taxon>
        <taxon>Filarioidea</taxon>
        <taxon>Onchocercidae</taxon>
        <taxon>Onchocerca</taxon>
    </lineage>
</organism>
<evidence type="ECO:0000313" key="3">
    <source>
        <dbReference type="WBParaSite" id="OFLC_0001318101-mRNA-1"/>
    </source>
</evidence>
<name>A0A183I0B8_9BILA</name>
<keyword evidence="2" id="KW-1185">Reference proteome</keyword>
<sequence>MEFLHTEFRIKEDNGHPEICSPFLTKNDEYKPTLKQLFWPGRVGKIRRVNGGEFFMITSWEQLDFLGKSRESLMSVWGVSMKEEFSV</sequence>
<dbReference type="EMBL" id="KZ269985">
    <property type="protein sequence ID" value="OZC10653.1"/>
    <property type="molecule type" value="Genomic_DNA"/>
</dbReference>
<gene>
    <name evidence="1" type="ORF">X798_02402</name>
</gene>
<dbReference type="AlphaFoldDB" id="A0A183I0B8"/>
<dbReference type="WBParaSite" id="OFLC_0001318101-mRNA-1">
    <property type="protein sequence ID" value="OFLC_0001318101-mRNA-1"/>
    <property type="gene ID" value="OFLC_0001318101"/>
</dbReference>
<accession>A0A183I0B8</accession>
<proteinExistence type="predicted"/>
<reference evidence="3" key="2">
    <citation type="submission" date="2016-06" db="UniProtKB">
        <authorList>
            <consortium name="WormBaseParasite"/>
        </authorList>
    </citation>
    <scope>IDENTIFICATION</scope>
</reference>
<dbReference type="Proteomes" id="UP000242913">
    <property type="component" value="Unassembled WGS sequence"/>
</dbReference>
<reference evidence="1 2" key="1">
    <citation type="submission" date="2015-12" db="EMBL/GenBank/DDBJ databases">
        <title>Draft genome of the nematode, Onchocerca flexuosa.</title>
        <authorList>
            <person name="Mitreva M."/>
        </authorList>
    </citation>
    <scope>NUCLEOTIDE SEQUENCE [LARGE SCALE GENOMIC DNA]</scope>
    <source>
        <strain evidence="1">Red Deer</strain>
    </source>
</reference>
<evidence type="ECO:0000313" key="2">
    <source>
        <dbReference type="Proteomes" id="UP000242913"/>
    </source>
</evidence>
<protein>
    <submittedName>
        <fullName evidence="3">DUF1738 domain-containing protein</fullName>
    </submittedName>
</protein>
<evidence type="ECO:0000313" key="1">
    <source>
        <dbReference type="EMBL" id="OZC10653.1"/>
    </source>
</evidence>